<dbReference type="AlphaFoldDB" id="A0A1F8ATF0"/>
<feature type="region of interest" description="Disordered" evidence="1">
    <location>
        <begin position="1"/>
        <end position="26"/>
    </location>
</feature>
<organism evidence="2 3">
    <name type="scientific">Candidatus Woesebacteria bacterium RIFCSPHIGHO2_12_FULL_41_24</name>
    <dbReference type="NCBI Taxonomy" id="1802510"/>
    <lineage>
        <taxon>Bacteria</taxon>
        <taxon>Candidatus Woeseibacteriota</taxon>
    </lineage>
</organism>
<comment type="caution">
    <text evidence="2">The sequence shown here is derived from an EMBL/GenBank/DDBJ whole genome shotgun (WGS) entry which is preliminary data.</text>
</comment>
<sequence length="77" mass="8477">MQIDTASDSSSTQSSPEHPPTTQSFVGKGEVVVEGVGAPTWFFRQAFCKARIVRNPKKTIKVTISQGFKDIMLIISY</sequence>
<evidence type="ECO:0000256" key="1">
    <source>
        <dbReference type="SAM" id="MobiDB-lite"/>
    </source>
</evidence>
<accession>A0A1F8ATF0</accession>
<gene>
    <name evidence="2" type="ORF">A3E44_04770</name>
</gene>
<dbReference type="Proteomes" id="UP000178603">
    <property type="component" value="Unassembled WGS sequence"/>
</dbReference>
<reference evidence="2 3" key="1">
    <citation type="journal article" date="2016" name="Nat. Commun.">
        <title>Thousands of microbial genomes shed light on interconnected biogeochemical processes in an aquifer system.</title>
        <authorList>
            <person name="Anantharaman K."/>
            <person name="Brown C.T."/>
            <person name="Hug L.A."/>
            <person name="Sharon I."/>
            <person name="Castelle C.J."/>
            <person name="Probst A.J."/>
            <person name="Thomas B.C."/>
            <person name="Singh A."/>
            <person name="Wilkins M.J."/>
            <person name="Karaoz U."/>
            <person name="Brodie E.L."/>
            <person name="Williams K.H."/>
            <person name="Hubbard S.S."/>
            <person name="Banfield J.F."/>
        </authorList>
    </citation>
    <scope>NUCLEOTIDE SEQUENCE [LARGE SCALE GENOMIC DNA]</scope>
</reference>
<dbReference type="EMBL" id="MGGW01000006">
    <property type="protein sequence ID" value="OGM55036.1"/>
    <property type="molecule type" value="Genomic_DNA"/>
</dbReference>
<name>A0A1F8ATF0_9BACT</name>
<feature type="compositionally biased region" description="Low complexity" evidence="1">
    <location>
        <begin position="7"/>
        <end position="26"/>
    </location>
</feature>
<proteinExistence type="predicted"/>
<evidence type="ECO:0000313" key="2">
    <source>
        <dbReference type="EMBL" id="OGM55036.1"/>
    </source>
</evidence>
<evidence type="ECO:0000313" key="3">
    <source>
        <dbReference type="Proteomes" id="UP000178603"/>
    </source>
</evidence>
<protein>
    <submittedName>
        <fullName evidence="2">Uncharacterized protein</fullName>
    </submittedName>
</protein>